<proteinExistence type="predicted"/>
<dbReference type="VEuPathDB" id="FungiDB:BCV72DRAFT_244046"/>
<reference evidence="2" key="1">
    <citation type="journal article" date="2016" name="Proc. Natl. Acad. Sci. U.S.A.">
        <title>Lipid metabolic changes in an early divergent fungus govern the establishment of a mutualistic symbiosis with endobacteria.</title>
        <authorList>
            <person name="Lastovetsky O.A."/>
            <person name="Gaspar M.L."/>
            <person name="Mondo S.J."/>
            <person name="LaButti K.M."/>
            <person name="Sandor L."/>
            <person name="Grigoriev I.V."/>
            <person name="Henry S.A."/>
            <person name="Pawlowska T.E."/>
        </authorList>
    </citation>
    <scope>NUCLEOTIDE SEQUENCE [LARGE SCALE GENOMIC DNA]</scope>
    <source>
        <strain evidence="2">ATCC 52814</strain>
    </source>
</reference>
<gene>
    <name evidence="2" type="ORF">BCV72DRAFT_244046</name>
</gene>
<evidence type="ECO:0000256" key="1">
    <source>
        <dbReference type="SAM" id="MobiDB-lite"/>
    </source>
</evidence>
<feature type="region of interest" description="Disordered" evidence="1">
    <location>
        <begin position="1"/>
        <end position="29"/>
    </location>
</feature>
<name>A0A1X0QVY0_RHIZD</name>
<feature type="compositionally biased region" description="Basic and acidic residues" evidence="1">
    <location>
        <begin position="1"/>
        <end position="10"/>
    </location>
</feature>
<dbReference type="Proteomes" id="UP000242414">
    <property type="component" value="Unassembled WGS sequence"/>
</dbReference>
<protein>
    <submittedName>
        <fullName evidence="2">Uncharacterized protein</fullName>
    </submittedName>
</protein>
<dbReference type="AlphaFoldDB" id="A0A1X0QVY0"/>
<dbReference type="EMBL" id="KV921988">
    <property type="protein sequence ID" value="ORE03891.1"/>
    <property type="molecule type" value="Genomic_DNA"/>
</dbReference>
<accession>A0A1X0QVY0</accession>
<sequence length="139" mass="15403">MKRKKDDDPLPSKTKRIKRKASDDDFQETPLLRKGKEICITLKASTEDISGPGPSNVAISEKTSMPAVNNKTDVQVALSVPAPSTSYTSAPIKASKKYKARLLRLKHSKGGRKEHNNESPPLQMARKRLTVLLNFMCCP</sequence>
<evidence type="ECO:0000313" key="2">
    <source>
        <dbReference type="EMBL" id="ORE03891.1"/>
    </source>
</evidence>
<organism evidence="2">
    <name type="scientific">Rhizopus microsporus var. microsporus</name>
    <dbReference type="NCBI Taxonomy" id="86635"/>
    <lineage>
        <taxon>Eukaryota</taxon>
        <taxon>Fungi</taxon>
        <taxon>Fungi incertae sedis</taxon>
        <taxon>Mucoromycota</taxon>
        <taxon>Mucoromycotina</taxon>
        <taxon>Mucoromycetes</taxon>
        <taxon>Mucorales</taxon>
        <taxon>Mucorineae</taxon>
        <taxon>Rhizopodaceae</taxon>
        <taxon>Rhizopus</taxon>
    </lineage>
</organism>